<keyword evidence="1 7" id="KW-0645">Protease</keyword>
<accession>A0A6N7WMI5</accession>
<keyword evidence="3 8" id="KW-0378">Hydrolase</keyword>
<evidence type="ECO:0000313" key="8">
    <source>
        <dbReference type="EMBL" id="WBB07008.1"/>
    </source>
</evidence>
<evidence type="ECO:0000256" key="2">
    <source>
        <dbReference type="ARBA" id="ARBA00022723"/>
    </source>
</evidence>
<evidence type="ECO:0000313" key="7">
    <source>
        <dbReference type="EMBL" id="MST53025.1"/>
    </source>
</evidence>
<evidence type="ECO:0000259" key="6">
    <source>
        <dbReference type="SMART" id="SM00235"/>
    </source>
</evidence>
<dbReference type="RefSeq" id="WP_154454255.1">
    <property type="nucleotide sequence ID" value="NZ_CP114883.1"/>
</dbReference>
<dbReference type="EC" id="3.4.24.-" evidence="8"/>
<feature type="domain" description="Peptidase metallopeptidase" evidence="6">
    <location>
        <begin position="89"/>
        <end position="237"/>
    </location>
</feature>
<dbReference type="InterPro" id="IPR021190">
    <property type="entry name" value="Pept_M10A"/>
</dbReference>
<dbReference type="Pfam" id="PF00413">
    <property type="entry name" value="Peptidase_M10"/>
    <property type="match status" value="1"/>
</dbReference>
<dbReference type="GO" id="GO:0031012">
    <property type="term" value="C:extracellular matrix"/>
    <property type="evidence" value="ECO:0007669"/>
    <property type="project" value="InterPro"/>
</dbReference>
<dbReference type="InterPro" id="IPR006026">
    <property type="entry name" value="Peptidase_Metallo"/>
</dbReference>
<reference evidence="8 10" key="2">
    <citation type="submission" date="2022-12" db="EMBL/GenBank/DDBJ databases">
        <title>Streptococcus alactolyticus LGM, complete genome.</title>
        <authorList>
            <person name="Liu Z."/>
            <person name="Mu C."/>
            <person name="Zhu W."/>
        </authorList>
    </citation>
    <scope>NUCLEOTIDE SEQUENCE [LARGE SCALE GENOMIC DNA]</scope>
    <source>
        <strain evidence="8 10">LGM</strain>
    </source>
</reference>
<keyword evidence="7" id="KW-0482">Metalloprotease</keyword>
<keyword evidence="4" id="KW-0862">Zinc</keyword>
<dbReference type="SMART" id="SM00235">
    <property type="entry name" value="ZnMc"/>
    <property type="match status" value="1"/>
</dbReference>
<proteinExistence type="predicted"/>
<keyword evidence="10" id="KW-1185">Reference proteome</keyword>
<dbReference type="OrthoDB" id="2148705at2"/>
<dbReference type="GO" id="GO:0006508">
    <property type="term" value="P:proteolysis"/>
    <property type="evidence" value="ECO:0007669"/>
    <property type="project" value="UniProtKB-KW"/>
</dbReference>
<dbReference type="Gene3D" id="3.40.390.10">
    <property type="entry name" value="Collagenase (Catalytic Domain)"/>
    <property type="match status" value="1"/>
</dbReference>
<dbReference type="EMBL" id="CP114883">
    <property type="protein sequence ID" value="WBB07008.1"/>
    <property type="molecule type" value="Genomic_DNA"/>
</dbReference>
<evidence type="ECO:0000313" key="10">
    <source>
        <dbReference type="Proteomes" id="UP001212085"/>
    </source>
</evidence>
<feature type="transmembrane region" description="Helical" evidence="5">
    <location>
        <begin position="21"/>
        <end position="44"/>
    </location>
</feature>
<keyword evidence="5" id="KW-0812">Transmembrane</keyword>
<dbReference type="Proteomes" id="UP001212085">
    <property type="component" value="Chromosome"/>
</dbReference>
<evidence type="ECO:0000313" key="9">
    <source>
        <dbReference type="Proteomes" id="UP000471052"/>
    </source>
</evidence>
<keyword evidence="5" id="KW-0472">Membrane</keyword>
<dbReference type="GO" id="GO:0008270">
    <property type="term" value="F:zinc ion binding"/>
    <property type="evidence" value="ECO:0007669"/>
    <property type="project" value="InterPro"/>
</dbReference>
<dbReference type="GO" id="GO:0004222">
    <property type="term" value="F:metalloendopeptidase activity"/>
    <property type="evidence" value="ECO:0007669"/>
    <property type="project" value="InterPro"/>
</dbReference>
<organism evidence="7 9">
    <name type="scientific">Streptococcus alactolyticus</name>
    <dbReference type="NCBI Taxonomy" id="29389"/>
    <lineage>
        <taxon>Bacteria</taxon>
        <taxon>Bacillati</taxon>
        <taxon>Bacillota</taxon>
        <taxon>Bacilli</taxon>
        <taxon>Lactobacillales</taxon>
        <taxon>Streptococcaceae</taxon>
        <taxon>Streptococcus</taxon>
    </lineage>
</organism>
<dbReference type="AlphaFoldDB" id="A0A6N7WMI5"/>
<dbReference type="InterPro" id="IPR024079">
    <property type="entry name" value="MetalloPept_cat_dom_sf"/>
</dbReference>
<keyword evidence="5" id="KW-1133">Transmembrane helix</keyword>
<evidence type="ECO:0000256" key="3">
    <source>
        <dbReference type="ARBA" id="ARBA00022801"/>
    </source>
</evidence>
<dbReference type="InterPro" id="IPR001818">
    <property type="entry name" value="Pept_M10_metallopeptidase"/>
</dbReference>
<sequence>MRSFVNMIFFILRLVFRLIWNLFWGLVETVVVLGLLIFGLLYYANHSQSAIANAILDVKDRVVTYVSTQDDDLVGCLNNLTIDQDSHHAGERWENASATVYIDTDNTTLVYAYEEAIRAWNDTGAFTFNIVPDKSLAGIVLTEYSDAQSKAAGVAEAETDALTNEIKYVKVKLNTYYLTENNYGYSYYRIVYTAEHELGHAIGLDHDDSQQSVMQSSGSYYGIQPVDIENVKKLYAS</sequence>
<dbReference type="CDD" id="cd04268">
    <property type="entry name" value="ZnMc_MMP_like"/>
    <property type="match status" value="1"/>
</dbReference>
<dbReference type="SUPFAM" id="SSF55486">
    <property type="entry name" value="Metalloproteases ('zincins'), catalytic domain"/>
    <property type="match status" value="1"/>
</dbReference>
<dbReference type="EMBL" id="VUNP01000003">
    <property type="protein sequence ID" value="MST53025.1"/>
    <property type="molecule type" value="Genomic_DNA"/>
</dbReference>
<name>A0A6N7WMI5_STRAY</name>
<evidence type="ECO:0000256" key="5">
    <source>
        <dbReference type="SAM" id="Phobius"/>
    </source>
</evidence>
<protein>
    <submittedName>
        <fullName evidence="7">Matrixin family metalloprotease</fullName>
        <ecNumber evidence="8">3.4.24.-</ecNumber>
    </submittedName>
</protein>
<evidence type="ECO:0000256" key="1">
    <source>
        <dbReference type="ARBA" id="ARBA00022670"/>
    </source>
</evidence>
<evidence type="ECO:0000256" key="4">
    <source>
        <dbReference type="ARBA" id="ARBA00022833"/>
    </source>
</evidence>
<reference evidence="7 9" key="1">
    <citation type="submission" date="2019-08" db="EMBL/GenBank/DDBJ databases">
        <title>In-depth cultivation of the pig gut microbiome towards novel bacterial diversity and tailored functional studies.</title>
        <authorList>
            <person name="Wylensek D."/>
            <person name="Hitch T.C.A."/>
            <person name="Clavel T."/>
        </authorList>
    </citation>
    <scope>NUCLEOTIDE SEQUENCE [LARGE SCALE GENOMIC DNA]</scope>
    <source>
        <strain evidence="7 9">BL-178-WT-3A</strain>
    </source>
</reference>
<gene>
    <name evidence="7" type="ORF">FYJ82_00920</name>
    <name evidence="8" type="ORF">O6R09_03545</name>
</gene>
<dbReference type="PRINTS" id="PR00138">
    <property type="entry name" value="MATRIXIN"/>
</dbReference>
<keyword evidence="2" id="KW-0479">Metal-binding</keyword>
<dbReference type="Proteomes" id="UP000471052">
    <property type="component" value="Unassembled WGS sequence"/>
</dbReference>